<keyword evidence="2" id="KW-1185">Reference proteome</keyword>
<reference evidence="3" key="1">
    <citation type="submission" date="2022-11" db="UniProtKB">
        <authorList>
            <consortium name="WormBaseParasite"/>
        </authorList>
    </citation>
    <scope>IDENTIFICATION</scope>
</reference>
<evidence type="ECO:0000256" key="1">
    <source>
        <dbReference type="SAM" id="MobiDB-lite"/>
    </source>
</evidence>
<dbReference type="AlphaFoldDB" id="A0A914WK16"/>
<name>A0A914WK16_9BILA</name>
<proteinExistence type="predicted"/>
<evidence type="ECO:0000313" key="3">
    <source>
        <dbReference type="WBParaSite" id="PSAMB.scaffold43size100268.g1222.t1"/>
    </source>
</evidence>
<dbReference type="Proteomes" id="UP000887566">
    <property type="component" value="Unplaced"/>
</dbReference>
<sequence>MPPLVVARFIISPDRPLCDRPRLLRGQPSTAARRGSARAEGNVTALRPPRPSRSDGSTLVALVRRPKSINYARRTAKTSGNEFAGRTGRWRLRPQRRPCRKPELSDCGATRLSGTPAVTRHRRRRRRATLAVVGQIAAEKRVAAGGYVSVRRSDSVTTSAIHPSTSNRCFVVAVTPLADAVGDMPRRERARLPH</sequence>
<accession>A0A914WK16</accession>
<dbReference type="WBParaSite" id="PSAMB.scaffold43size100268.g1222.t1">
    <property type="protein sequence ID" value="PSAMB.scaffold43size100268.g1222.t1"/>
    <property type="gene ID" value="PSAMB.scaffold43size100268.g1222"/>
</dbReference>
<evidence type="ECO:0000313" key="2">
    <source>
        <dbReference type="Proteomes" id="UP000887566"/>
    </source>
</evidence>
<feature type="region of interest" description="Disordered" evidence="1">
    <location>
        <begin position="20"/>
        <end position="56"/>
    </location>
</feature>
<organism evidence="2 3">
    <name type="scientific">Plectus sambesii</name>
    <dbReference type="NCBI Taxonomy" id="2011161"/>
    <lineage>
        <taxon>Eukaryota</taxon>
        <taxon>Metazoa</taxon>
        <taxon>Ecdysozoa</taxon>
        <taxon>Nematoda</taxon>
        <taxon>Chromadorea</taxon>
        <taxon>Plectida</taxon>
        <taxon>Plectina</taxon>
        <taxon>Plectoidea</taxon>
        <taxon>Plectidae</taxon>
        <taxon>Plectus</taxon>
    </lineage>
</organism>
<protein>
    <submittedName>
        <fullName evidence="3">Uncharacterized protein</fullName>
    </submittedName>
</protein>